<protein>
    <recommendedName>
        <fullName evidence="5">BNR repeat-like domain-containing protein</fullName>
    </recommendedName>
</protein>
<dbReference type="CDD" id="cd15482">
    <property type="entry name" value="Sialidase_non-viral"/>
    <property type="match status" value="1"/>
</dbReference>
<dbReference type="AlphaFoldDB" id="A0A7W7WSH8"/>
<evidence type="ECO:0000256" key="1">
    <source>
        <dbReference type="SAM" id="MobiDB-lite"/>
    </source>
</evidence>
<evidence type="ECO:0008006" key="5">
    <source>
        <dbReference type="Google" id="ProtNLM"/>
    </source>
</evidence>
<dbReference type="RefSeq" id="WP_184538403.1">
    <property type="nucleotide sequence ID" value="NZ_JACHJW010000001.1"/>
</dbReference>
<evidence type="ECO:0000313" key="3">
    <source>
        <dbReference type="EMBL" id="MBB4962281.1"/>
    </source>
</evidence>
<name>A0A7W7WSH8_9ACTN</name>
<dbReference type="SUPFAM" id="SSF50939">
    <property type="entry name" value="Sialidases"/>
    <property type="match status" value="1"/>
</dbReference>
<feature type="compositionally biased region" description="Basic and acidic residues" evidence="1">
    <location>
        <begin position="1"/>
        <end position="13"/>
    </location>
</feature>
<evidence type="ECO:0000256" key="2">
    <source>
        <dbReference type="SAM" id="Phobius"/>
    </source>
</evidence>
<keyword evidence="2" id="KW-0812">Transmembrane</keyword>
<proteinExistence type="predicted"/>
<organism evidence="3 4">
    <name type="scientific">Micromonospora polyrhachis</name>
    <dbReference type="NCBI Taxonomy" id="1282883"/>
    <lineage>
        <taxon>Bacteria</taxon>
        <taxon>Bacillati</taxon>
        <taxon>Actinomycetota</taxon>
        <taxon>Actinomycetes</taxon>
        <taxon>Micromonosporales</taxon>
        <taxon>Micromonosporaceae</taxon>
        <taxon>Micromonospora</taxon>
    </lineage>
</organism>
<sequence>MPEPDYHGLRDQAARSAHQPAFETVRKRAGRLRARRRMKAATVGVAVAALLGIGGFAVLPPATTDPDRVAALPSSSTPGDDSRPRLLWLAVGGDASHLYTVASDCMECPFTLKSSSDGGRSWRERPGYREFQNMAPQNLKVLGPEILFTSDAVKQPGGSSSPLSLQDRLMKGPFKQRYWISVDDGVSWSEMTTTTTTVGAAPVNGGFDMQRLGEKLLLCVVDPANRQIAPLATQPPLVEFELVGTPAKAGVWVQGYDPATRRPAVAVSRDRGVTWEVSVFEAEAPARAVGGLTPAMYLPNVATTDGRTAYAVFIDDSRTQRVYRSTDAGRTWARTNPDGRITQLSLAGPESYVTPDGSHVLTAQHPSAGYVLLASRDGRTYAPLADTGLPPAITGSPGVGEIAEGRYFYLTREQLYLSDDGMRWWPVAGL</sequence>
<dbReference type="Proteomes" id="UP000578819">
    <property type="component" value="Unassembled WGS sequence"/>
</dbReference>
<accession>A0A7W7WSH8</accession>
<dbReference type="Gene3D" id="2.120.10.10">
    <property type="match status" value="1"/>
</dbReference>
<dbReference type="InterPro" id="IPR036278">
    <property type="entry name" value="Sialidase_sf"/>
</dbReference>
<feature type="transmembrane region" description="Helical" evidence="2">
    <location>
        <begin position="40"/>
        <end position="59"/>
    </location>
</feature>
<keyword evidence="4" id="KW-1185">Reference proteome</keyword>
<keyword evidence="2" id="KW-0472">Membrane</keyword>
<comment type="caution">
    <text evidence="3">The sequence shown here is derived from an EMBL/GenBank/DDBJ whole genome shotgun (WGS) entry which is preliminary data.</text>
</comment>
<keyword evidence="2" id="KW-1133">Transmembrane helix</keyword>
<reference evidence="3 4" key="1">
    <citation type="submission" date="2020-08" db="EMBL/GenBank/DDBJ databases">
        <title>Sequencing the genomes of 1000 actinobacteria strains.</title>
        <authorList>
            <person name="Klenk H.-P."/>
        </authorList>
    </citation>
    <scope>NUCLEOTIDE SEQUENCE [LARGE SCALE GENOMIC DNA]</scope>
    <source>
        <strain evidence="3 4">DSM 45886</strain>
    </source>
</reference>
<feature type="region of interest" description="Disordered" evidence="1">
    <location>
        <begin position="1"/>
        <end position="21"/>
    </location>
</feature>
<evidence type="ECO:0000313" key="4">
    <source>
        <dbReference type="Proteomes" id="UP000578819"/>
    </source>
</evidence>
<gene>
    <name evidence="3" type="ORF">FHR38_006014</name>
</gene>
<dbReference type="EMBL" id="JACHJW010000001">
    <property type="protein sequence ID" value="MBB4962281.1"/>
    <property type="molecule type" value="Genomic_DNA"/>
</dbReference>